<dbReference type="Proteomes" id="UP001460270">
    <property type="component" value="Unassembled WGS sequence"/>
</dbReference>
<evidence type="ECO:0000313" key="3">
    <source>
        <dbReference type="EMBL" id="KAK7886443.1"/>
    </source>
</evidence>
<dbReference type="Pfam" id="PF13865">
    <property type="entry name" value="FoP_duplication"/>
    <property type="match status" value="1"/>
</dbReference>
<dbReference type="GO" id="GO:0003723">
    <property type="term" value="F:RNA binding"/>
    <property type="evidence" value="ECO:0007669"/>
    <property type="project" value="UniProtKB-KW"/>
</dbReference>
<protein>
    <recommendedName>
        <fullName evidence="2">Chromatin target of PRMT1 protein C-terminal domain-containing protein</fullName>
    </recommendedName>
</protein>
<proteinExistence type="predicted"/>
<sequence length="243" mass="26680">MDKRTSPVGISPKHLCLLVNSAKLSPVPCPAHRPVFSSRLLLTQTALSDFLRLKTSVDPKTQIQVECALGDDWSKRVGVNSPSALSRGIQRAPGGWSVSLTRQSAIAAAPVALGSQLKTRTALGDVEQAEEILDTILTSRTRWSYCRVNVQETEIFCVSAKSVKSRLGLAPKGVGACPDYTGRVLQKKVVPSKKQLDAELDQYMSKTKSRLDADLERYMSLSKSRLDAQLDEYMAMAGQEEWE</sequence>
<organism evidence="3 4">
    <name type="scientific">Mugilogobius chulae</name>
    <name type="common">yellowstripe goby</name>
    <dbReference type="NCBI Taxonomy" id="88201"/>
    <lineage>
        <taxon>Eukaryota</taxon>
        <taxon>Metazoa</taxon>
        <taxon>Chordata</taxon>
        <taxon>Craniata</taxon>
        <taxon>Vertebrata</taxon>
        <taxon>Euteleostomi</taxon>
        <taxon>Actinopterygii</taxon>
        <taxon>Neopterygii</taxon>
        <taxon>Teleostei</taxon>
        <taxon>Neoteleostei</taxon>
        <taxon>Acanthomorphata</taxon>
        <taxon>Gobiaria</taxon>
        <taxon>Gobiiformes</taxon>
        <taxon>Gobioidei</taxon>
        <taxon>Gobiidae</taxon>
        <taxon>Gobionellinae</taxon>
        <taxon>Mugilogobius</taxon>
    </lineage>
</organism>
<name>A0AAW0N7C7_9GOBI</name>
<feature type="domain" description="Chromatin target of PRMT1 protein C-terminal" evidence="2">
    <location>
        <begin position="186"/>
        <end position="220"/>
    </location>
</feature>
<evidence type="ECO:0000313" key="4">
    <source>
        <dbReference type="Proteomes" id="UP001460270"/>
    </source>
</evidence>
<evidence type="ECO:0000256" key="1">
    <source>
        <dbReference type="ARBA" id="ARBA00022884"/>
    </source>
</evidence>
<evidence type="ECO:0000259" key="2">
    <source>
        <dbReference type="Pfam" id="PF13865"/>
    </source>
</evidence>
<keyword evidence="4" id="KW-1185">Reference proteome</keyword>
<reference evidence="4" key="1">
    <citation type="submission" date="2024-04" db="EMBL/GenBank/DDBJ databases">
        <title>Salinicola lusitanus LLJ914,a marine bacterium isolated from the Okinawa Trough.</title>
        <authorList>
            <person name="Li J."/>
        </authorList>
    </citation>
    <scope>NUCLEOTIDE SEQUENCE [LARGE SCALE GENOMIC DNA]</scope>
</reference>
<gene>
    <name evidence="3" type="ORF">WMY93_026064</name>
</gene>
<keyword evidence="1" id="KW-0694">RNA-binding</keyword>
<comment type="caution">
    <text evidence="3">The sequence shown here is derived from an EMBL/GenBank/DDBJ whole genome shotgun (WGS) entry which is preliminary data.</text>
</comment>
<dbReference type="EMBL" id="JBBPFD010000019">
    <property type="protein sequence ID" value="KAK7886443.1"/>
    <property type="molecule type" value="Genomic_DNA"/>
</dbReference>
<accession>A0AAW0N7C7</accession>
<dbReference type="AlphaFoldDB" id="A0AAW0N7C7"/>
<dbReference type="InterPro" id="IPR025715">
    <property type="entry name" value="FoP_C"/>
</dbReference>